<accession>A0AAW1WGP2</accession>
<name>A0AAW1WGP2_RUBAR</name>
<gene>
    <name evidence="2" type="ORF">M0R45_031160</name>
</gene>
<dbReference type="AlphaFoldDB" id="A0AAW1WGP2"/>
<evidence type="ECO:0000313" key="3">
    <source>
        <dbReference type="Proteomes" id="UP001457282"/>
    </source>
</evidence>
<keyword evidence="3" id="KW-1185">Reference proteome</keyword>
<sequence>MITMDVKGVTWVGCVYEKFESMCLEVEENMYQDTVKFVEDQVQTVGESVKKFYADVMQDMLCNSSLDPEDISASGFPVEHYSEYDNYKKSKIRKKKEHVRVSVEEVNGDSELISVVDRDVDDTRLFHRQHVYDSCKRSSGGCVKVACSDLYTRQDEEMRIFNNKNLVVKETPIKEKLPGVNTAIGKDFSRVSLSCSESSHENCDASCDQPDKVITSSTAGGLTCDSMRDSCVTSNASQCTDDVSIDCRSSHMIVLDKSDGKRWKEVLESSTGGLSSELNGDFLDTINWVVFSTGFSPSGPLPLEKYADKEVSACNPGGSDNSGVDVIESNVDVHGTETIQQSDKSKLEETCVMVSGEELDFVHHMVAKCKPYKKKNSKIFTSRMSSARKQEYEQLALWHGHHTKSFSESGEESKKSPTHDFCESEWEIL</sequence>
<dbReference type="GO" id="GO:0061908">
    <property type="term" value="C:phagophore"/>
    <property type="evidence" value="ECO:0007669"/>
    <property type="project" value="TreeGrafter"/>
</dbReference>
<dbReference type="InterPro" id="IPR053273">
    <property type="entry name" value="CST_Regulator"/>
</dbReference>
<evidence type="ECO:0000256" key="1">
    <source>
        <dbReference type="SAM" id="MobiDB-lite"/>
    </source>
</evidence>
<dbReference type="PANTHER" id="PTHR34659">
    <property type="entry name" value="BNAA05G11610D PROTEIN"/>
    <property type="match status" value="1"/>
</dbReference>
<comment type="caution">
    <text evidence="2">The sequence shown here is derived from an EMBL/GenBank/DDBJ whole genome shotgun (WGS) entry which is preliminary data.</text>
</comment>
<dbReference type="PANTHER" id="PTHR34659:SF8">
    <property type="entry name" value="(RAPE) HYPOTHETICAL PROTEIN"/>
    <property type="match status" value="1"/>
</dbReference>
<reference evidence="2 3" key="1">
    <citation type="journal article" date="2023" name="G3 (Bethesda)">
        <title>A chromosome-length genome assembly and annotation of blackberry (Rubus argutus, cv. 'Hillquist').</title>
        <authorList>
            <person name="Bruna T."/>
            <person name="Aryal R."/>
            <person name="Dudchenko O."/>
            <person name="Sargent D.J."/>
            <person name="Mead D."/>
            <person name="Buti M."/>
            <person name="Cavallini A."/>
            <person name="Hytonen T."/>
            <person name="Andres J."/>
            <person name="Pham M."/>
            <person name="Weisz D."/>
            <person name="Mascagni F."/>
            <person name="Usai G."/>
            <person name="Natali L."/>
            <person name="Bassil N."/>
            <person name="Fernandez G.E."/>
            <person name="Lomsadze A."/>
            <person name="Armour M."/>
            <person name="Olukolu B."/>
            <person name="Poorten T."/>
            <person name="Britton C."/>
            <person name="Davik J."/>
            <person name="Ashrafi H."/>
            <person name="Aiden E.L."/>
            <person name="Borodovsky M."/>
            <person name="Worthington M."/>
        </authorList>
    </citation>
    <scope>NUCLEOTIDE SEQUENCE [LARGE SCALE GENOMIC DNA]</scope>
    <source>
        <strain evidence="2">PI 553951</strain>
    </source>
</reference>
<dbReference type="EMBL" id="JBEDUW010000006">
    <property type="protein sequence ID" value="KAK9922709.1"/>
    <property type="molecule type" value="Genomic_DNA"/>
</dbReference>
<dbReference type="Proteomes" id="UP001457282">
    <property type="component" value="Unassembled WGS sequence"/>
</dbReference>
<feature type="compositionally biased region" description="Basic and acidic residues" evidence="1">
    <location>
        <begin position="411"/>
        <end position="422"/>
    </location>
</feature>
<evidence type="ECO:0000313" key="2">
    <source>
        <dbReference type="EMBL" id="KAK9922709.1"/>
    </source>
</evidence>
<dbReference type="GO" id="GO:0005776">
    <property type="term" value="C:autophagosome"/>
    <property type="evidence" value="ECO:0007669"/>
    <property type="project" value="TreeGrafter"/>
</dbReference>
<organism evidence="2 3">
    <name type="scientific">Rubus argutus</name>
    <name type="common">Southern blackberry</name>
    <dbReference type="NCBI Taxonomy" id="59490"/>
    <lineage>
        <taxon>Eukaryota</taxon>
        <taxon>Viridiplantae</taxon>
        <taxon>Streptophyta</taxon>
        <taxon>Embryophyta</taxon>
        <taxon>Tracheophyta</taxon>
        <taxon>Spermatophyta</taxon>
        <taxon>Magnoliopsida</taxon>
        <taxon>eudicotyledons</taxon>
        <taxon>Gunneridae</taxon>
        <taxon>Pentapetalae</taxon>
        <taxon>rosids</taxon>
        <taxon>fabids</taxon>
        <taxon>Rosales</taxon>
        <taxon>Rosaceae</taxon>
        <taxon>Rosoideae</taxon>
        <taxon>Rosoideae incertae sedis</taxon>
        <taxon>Rubus</taxon>
    </lineage>
</organism>
<dbReference type="GO" id="GO:0006950">
    <property type="term" value="P:response to stress"/>
    <property type="evidence" value="ECO:0007669"/>
    <property type="project" value="TreeGrafter"/>
</dbReference>
<proteinExistence type="predicted"/>
<protein>
    <submittedName>
        <fullName evidence="2">Uncharacterized protein</fullName>
    </submittedName>
</protein>
<feature type="region of interest" description="Disordered" evidence="1">
    <location>
        <begin position="403"/>
        <end position="424"/>
    </location>
</feature>